<feature type="signal peptide" evidence="2">
    <location>
        <begin position="1"/>
        <end position="22"/>
    </location>
</feature>
<sequence length="1469" mass="160725">MSSPRLPFIAALALLAAFPALAQDGGTTVSYNPCIDETGKDKQPEFTLDAGSTPSAIILTPDKKLRLNTNRSILDPERIILPFDQELEALLVHDKAGNGASNTLGWFYYDDLVTAQYIDEKNKEDPNDDVLRDRNNNGVPDFHEDLYNLNPDKYIGEGPRCGGQAKTFVHTRADGTTVRLREPDLLTGPCSAASTYRANQGPRRWPDDSDNGYGARPMDTSVVGARVLDHRAGVLNSDDYMHSNPTNVDSYFSDRGAFPHIPNLLEPPSVENGGQGIGHLVFLSTDDDGNHCPINGLNGNSDTSECFQPRWAWREVNGVRTQVGPIWDSNLGDDQDGLPDYKASAFDDRGVLIPGRNPLEAPSEEDRRKKMGRIQGGREIVFFLVTYVEQIYGDATDTCFITKTVTRNGVQRLQCDLWGHGDINIVFTKTLLNLDLHQSTGNVVTQKELRGGWLNSVAYDRLETPTYGQVRFNAPQTQTVNSYFQRAAHTLVGAPVDNPRVWILGWEDQNSGGDRTYNDTVVLINKQNNGIFKSDVVSSIPLDVAQDYTITSVEMSIDDQPYYRLNNQTSDCLPPAPNPLPDDYVQPKPQITYQVSLDCKVCVDRCETTNPDFQPNPTPHWVTMPFLDARSSPGTRVDTRTVSDFLEQGFTGSQLCWRAIFESPGESCQPTIANVNISYKAQKAGQYGRAANLGVANTVILGVSETPGRTWYTPAPWYEQSSGNPLYPSKRVYDQRLDVAERGHVYLRRLYEPDRPNRANTEADDWNQWDGGQRLNLLMRTSSPNDRQLFTSSPTATTASRTTVVALAGQDDNTSPLFPTVPNTNDEARNFCATTLNRRYDLNQDGLCDKQDRNVLRNWLYGWEDNSFSTVPGGQPVTRRTWPMGGINLSTAAIVGPASEPTWVKRATLGEQEAFRGNTFMGANVMKTRGAAAFIGSTTGFMHALSLGELRSGDDSCTAFRDFRGYFAHASGCSTNREYGTGSELYSYVPGKLLRFFADNYVRNPDKTKRATVDASPAVTVVDLRAGTEYLPDTGHKPAEGTPWRLSTQPGERTGAKTVLVSPTGPQQSVFFALDVTRPTETAAGYPGVLWELDVQRDRFTTSGDPCTSTSSTCKLLEEHFPQRPDTSGSRHNPLLVRMDFGARGGKKWVAAFASDYSPRNAGGRAALYLIDVKTGLPVQVAHAGQTALKRKLAGVVVLGDEGEGVGGAPVAMDVDDDSNYDVIYVPTTKARVFRINLRDVDASRPLGSAIPACVIADARNDKDPATNRVVDDAARQGLYSQIAVRQERTGSGTSVRIYLGTGNNPDLDGEDVDRDPRPRYHVMAFVDPKPLTAGCAQRSVAWVQKLAPRQVVWGGISVDEDGVVHTSTAVGTSASQCSLDADESGLRYAFNGATGDPQPGSGTSLEGHSLTQPLIFDKKVIIQKNGGFEIVNNGSGVFNNETGTGQGSTARTLIWDVKTTGNIQGVVP</sequence>
<accession>A0A511SW94</accession>
<evidence type="ECO:0000256" key="1">
    <source>
        <dbReference type="SAM" id="MobiDB-lite"/>
    </source>
</evidence>
<evidence type="ECO:0000313" key="5">
    <source>
        <dbReference type="Proteomes" id="UP000183760"/>
    </source>
</evidence>
<reference evidence="3 6" key="2">
    <citation type="submission" date="2019-07" db="EMBL/GenBank/DDBJ databases">
        <title>Whole genome shotgun sequence of Myxococcus fulvus NBRC 100333.</title>
        <authorList>
            <person name="Hosoyama A."/>
            <person name="Uohara A."/>
            <person name="Ohji S."/>
            <person name="Ichikawa N."/>
        </authorList>
    </citation>
    <scope>NUCLEOTIDE SEQUENCE [LARGE SCALE GENOMIC DNA]</scope>
    <source>
        <strain evidence="3 6">NBRC 100333</strain>
    </source>
</reference>
<dbReference type="EMBL" id="FOIB01000001">
    <property type="protein sequence ID" value="SET07085.1"/>
    <property type="molecule type" value="Genomic_DNA"/>
</dbReference>
<name>A0A511SW94_MYXFU</name>
<feature type="region of interest" description="Disordered" evidence="1">
    <location>
        <begin position="193"/>
        <end position="212"/>
    </location>
</feature>
<dbReference type="STRING" id="1334629.MFUL124B02_06030"/>
<evidence type="ECO:0000256" key="2">
    <source>
        <dbReference type="SAM" id="SignalP"/>
    </source>
</evidence>
<keyword evidence="2" id="KW-0732">Signal</keyword>
<evidence type="ECO:0000313" key="4">
    <source>
        <dbReference type="EMBL" id="SET07085.1"/>
    </source>
</evidence>
<proteinExistence type="predicted"/>
<gene>
    <name evidence="3" type="ORF">MFU01_04750</name>
    <name evidence="4" type="ORF">SAMN05443572_1011016</name>
</gene>
<reference evidence="4 5" key="1">
    <citation type="submission" date="2016-10" db="EMBL/GenBank/DDBJ databases">
        <authorList>
            <person name="Varghese N."/>
            <person name="Submissions S."/>
        </authorList>
    </citation>
    <scope>NUCLEOTIDE SEQUENCE [LARGE SCALE GENOMIC DNA]</scope>
    <source>
        <strain evidence="4 5">DSM 16525</strain>
    </source>
</reference>
<feature type="region of interest" description="Disordered" evidence="1">
    <location>
        <begin position="1030"/>
        <end position="1050"/>
    </location>
</feature>
<dbReference type="RefSeq" id="WP_074949386.1">
    <property type="nucleotide sequence ID" value="NZ_BJXR01000006.1"/>
</dbReference>
<keyword evidence="5" id="KW-1185">Reference proteome</keyword>
<evidence type="ECO:0000313" key="6">
    <source>
        <dbReference type="Proteomes" id="UP000321514"/>
    </source>
</evidence>
<protein>
    <submittedName>
        <fullName evidence="4">Type IV pilus assembly protein PilY1</fullName>
    </submittedName>
</protein>
<dbReference type="EMBL" id="BJXR01000006">
    <property type="protein sequence ID" value="GEN05438.1"/>
    <property type="molecule type" value="Genomic_DNA"/>
</dbReference>
<comment type="caution">
    <text evidence="3">The sequence shown here is derived from an EMBL/GenBank/DDBJ whole genome shotgun (WGS) entry which is preliminary data.</text>
</comment>
<organism evidence="3 6">
    <name type="scientific">Myxococcus fulvus</name>
    <dbReference type="NCBI Taxonomy" id="33"/>
    <lineage>
        <taxon>Bacteria</taxon>
        <taxon>Pseudomonadati</taxon>
        <taxon>Myxococcota</taxon>
        <taxon>Myxococcia</taxon>
        <taxon>Myxococcales</taxon>
        <taxon>Cystobacterineae</taxon>
        <taxon>Myxococcaceae</taxon>
        <taxon>Myxococcus</taxon>
    </lineage>
</organism>
<dbReference type="OrthoDB" id="7156875at2"/>
<evidence type="ECO:0000313" key="3">
    <source>
        <dbReference type="EMBL" id="GEN05438.1"/>
    </source>
</evidence>
<dbReference type="Proteomes" id="UP000321514">
    <property type="component" value="Unassembled WGS sequence"/>
</dbReference>
<dbReference type="Proteomes" id="UP000183760">
    <property type="component" value="Unassembled WGS sequence"/>
</dbReference>
<feature type="chain" id="PRO_5023016793" evidence="2">
    <location>
        <begin position="23"/>
        <end position="1469"/>
    </location>
</feature>